<evidence type="ECO:0000313" key="2">
    <source>
        <dbReference type="EMBL" id="AFV12882.1"/>
    </source>
</evidence>
<dbReference type="GO" id="GO:0030435">
    <property type="term" value="P:sporulation resulting in formation of a cellular spore"/>
    <property type="evidence" value="ECO:0007669"/>
    <property type="project" value="InterPro"/>
</dbReference>
<name>K4LLD4_THEPS</name>
<dbReference type="AlphaFoldDB" id="K4LLD4"/>
<evidence type="ECO:0000313" key="3">
    <source>
        <dbReference type="Proteomes" id="UP000000467"/>
    </source>
</evidence>
<protein>
    <submittedName>
        <fullName evidence="2">Stage II sporulation protein D</fullName>
    </submittedName>
</protein>
<dbReference type="InterPro" id="IPR013693">
    <property type="entry name" value="SpoIID/LytB_N"/>
</dbReference>
<dbReference type="NCBIfam" id="TIGR02669">
    <property type="entry name" value="SpoIID_LytB"/>
    <property type="match status" value="1"/>
</dbReference>
<dbReference type="PANTHER" id="PTHR30032">
    <property type="entry name" value="N-ACETYLMURAMOYL-L-ALANINE AMIDASE-RELATED"/>
    <property type="match status" value="1"/>
</dbReference>
<dbReference type="eggNOG" id="COG2385">
    <property type="taxonomic scope" value="Bacteria"/>
</dbReference>
<dbReference type="EMBL" id="CP003732">
    <property type="protein sequence ID" value="AFV12882.1"/>
    <property type="molecule type" value="Genomic_DNA"/>
</dbReference>
<feature type="domain" description="Sporulation stage II protein D amidase enhancer LytB N-terminal" evidence="1">
    <location>
        <begin position="57"/>
        <end position="158"/>
    </location>
</feature>
<dbReference type="STRING" id="1089553.Tph_c27170"/>
<dbReference type="InterPro" id="IPR014225">
    <property type="entry name" value="Spore_II_D_firmicutes"/>
</dbReference>
<evidence type="ECO:0000259" key="1">
    <source>
        <dbReference type="Pfam" id="PF08486"/>
    </source>
</evidence>
<dbReference type="Proteomes" id="UP000000467">
    <property type="component" value="Chromosome"/>
</dbReference>
<dbReference type="HOGENOM" id="CLU_021203_1_1_9"/>
<keyword evidence="3" id="KW-1185">Reference proteome</keyword>
<proteinExistence type="predicted"/>
<dbReference type="InterPro" id="IPR051922">
    <property type="entry name" value="Bact_Sporulation_Assoc"/>
</dbReference>
<reference evidence="2 3" key="1">
    <citation type="journal article" date="2012" name="BMC Genomics">
        <title>Genome-guided analysis of physiological and morphological traits of the fermentative acetate oxidizer Thermacetogenium phaeum.</title>
        <authorList>
            <person name="Oehler D."/>
            <person name="Poehlein A."/>
            <person name="Leimbach A."/>
            <person name="Muller N."/>
            <person name="Daniel R."/>
            <person name="Gottschalk G."/>
            <person name="Schink B."/>
        </authorList>
    </citation>
    <scope>NUCLEOTIDE SEQUENCE [LARGE SCALE GENOMIC DNA]</scope>
    <source>
        <strain evidence="3">ATCC BAA-254 / DSM 26808 / PB</strain>
    </source>
</reference>
<dbReference type="KEGG" id="tpz:Tph_c27170"/>
<organism evidence="2 3">
    <name type="scientific">Thermacetogenium phaeum (strain ATCC BAA-254 / DSM 26808 / PB)</name>
    <dbReference type="NCBI Taxonomy" id="1089553"/>
    <lineage>
        <taxon>Bacteria</taxon>
        <taxon>Bacillati</taxon>
        <taxon>Bacillota</taxon>
        <taxon>Clostridia</taxon>
        <taxon>Thermoanaerobacterales</taxon>
        <taxon>Thermoanaerobacteraceae</taxon>
        <taxon>Thermacetogenium</taxon>
    </lineage>
</organism>
<dbReference type="InterPro" id="IPR013486">
    <property type="entry name" value="SpoIID/LytB"/>
</dbReference>
<accession>K4LLD4</accession>
<dbReference type="PANTHER" id="PTHR30032:SF4">
    <property type="entry name" value="AMIDASE ENHANCER"/>
    <property type="match status" value="1"/>
</dbReference>
<dbReference type="NCBIfam" id="TIGR02870">
    <property type="entry name" value="spore_II_D"/>
    <property type="match status" value="1"/>
</dbReference>
<dbReference type="Pfam" id="PF08486">
    <property type="entry name" value="SpoIID"/>
    <property type="match status" value="1"/>
</dbReference>
<dbReference type="GO" id="GO:0030288">
    <property type="term" value="C:outer membrane-bounded periplasmic space"/>
    <property type="evidence" value="ECO:0007669"/>
    <property type="project" value="TreeGrafter"/>
</dbReference>
<gene>
    <name evidence="2" type="primary">spoIID1</name>
    <name evidence="2" type="ordered locus">Tph_c27170</name>
</gene>
<sequence length="331" mass="36656">MAKGLRGYRRLGFAVLILSFILVGLPAILVRGCDWKGQPSRTERDTLVKLQLAEGNVLTLPLEEYLIGVVAAEMPASFHEEALKAQAVAARTYALRRLLLEKPDGDHPGAHLCADSTHCQAWISTSEMRKRWGIIHFRYYYNKVCAAVRETEGEVLVYADELIDPVYHSSCGGRGTEDARDVWGEDVPYLKRVSCTFDPPQRQEPVTSRYRLADLVSRMGLSGEAVPAAAGTSSFIRVKERTAGGRVKTVLVGTRTYRGTELRKALGLRSTDFTVEVSGGEVTFRTRGYGHAVGMCQYGAEGLAQKGVPYNKILTYYYRGVSLKKWLPESG</sequence>